<accession>A0AAV4WYT6</accession>
<evidence type="ECO:0000313" key="2">
    <source>
        <dbReference type="EMBL" id="GIY86688.1"/>
    </source>
</evidence>
<keyword evidence="3" id="KW-1185">Reference proteome</keyword>
<name>A0AAV4WYT6_9ARAC</name>
<protein>
    <submittedName>
        <fullName evidence="2">Uncharacterized protein</fullName>
    </submittedName>
</protein>
<evidence type="ECO:0000313" key="3">
    <source>
        <dbReference type="Proteomes" id="UP001054837"/>
    </source>
</evidence>
<feature type="region of interest" description="Disordered" evidence="1">
    <location>
        <begin position="1"/>
        <end position="36"/>
    </location>
</feature>
<dbReference type="Proteomes" id="UP001054837">
    <property type="component" value="Unassembled WGS sequence"/>
</dbReference>
<reference evidence="2 3" key="1">
    <citation type="submission" date="2021-06" db="EMBL/GenBank/DDBJ databases">
        <title>Caerostris darwini draft genome.</title>
        <authorList>
            <person name="Kono N."/>
            <person name="Arakawa K."/>
        </authorList>
    </citation>
    <scope>NUCLEOTIDE SEQUENCE [LARGE SCALE GENOMIC DNA]</scope>
</reference>
<proteinExistence type="predicted"/>
<organism evidence="2 3">
    <name type="scientific">Caerostris darwini</name>
    <dbReference type="NCBI Taxonomy" id="1538125"/>
    <lineage>
        <taxon>Eukaryota</taxon>
        <taxon>Metazoa</taxon>
        <taxon>Ecdysozoa</taxon>
        <taxon>Arthropoda</taxon>
        <taxon>Chelicerata</taxon>
        <taxon>Arachnida</taxon>
        <taxon>Araneae</taxon>
        <taxon>Araneomorphae</taxon>
        <taxon>Entelegynae</taxon>
        <taxon>Araneoidea</taxon>
        <taxon>Araneidae</taxon>
        <taxon>Caerostris</taxon>
    </lineage>
</organism>
<dbReference type="EMBL" id="BPLQ01015235">
    <property type="protein sequence ID" value="GIY86688.1"/>
    <property type="molecule type" value="Genomic_DNA"/>
</dbReference>
<evidence type="ECO:0000256" key="1">
    <source>
        <dbReference type="SAM" id="MobiDB-lite"/>
    </source>
</evidence>
<dbReference type="AlphaFoldDB" id="A0AAV4WYT6"/>
<sequence length="98" mass="10699">MAVEREGRGGGGDRIFPGGIRPEDSGSRRIKSFPLDPYTRQRQITKDLGVLGHPLSRPGFSPSVPEPADNTQMCCVPLDGIFLRSHAIKGRDTEIRLG</sequence>
<comment type="caution">
    <text evidence="2">The sequence shown here is derived from an EMBL/GenBank/DDBJ whole genome shotgun (WGS) entry which is preliminary data.</text>
</comment>
<gene>
    <name evidence="2" type="ORF">CDAR_468391</name>
</gene>